<evidence type="ECO:0000256" key="1">
    <source>
        <dbReference type="SAM" id="MobiDB-lite"/>
    </source>
</evidence>
<sequence length="153" mass="16313">MIVRRADGGDGAKAVLGRVAGGGQQGRMGQFGELGGGGFADVPAFDDHRACREHQPVVAATGGGDPDQAGRAWIGNSGRDSRRIPASRQPRGQVGHDHGFDRRELHQLRHGSHRPRAEFSALTRVLSRALRRAAFAVAGNTVTRQRPSGRRAP</sequence>
<feature type="region of interest" description="Disordered" evidence="1">
    <location>
        <begin position="58"/>
        <end position="100"/>
    </location>
</feature>
<comment type="caution">
    <text evidence="2">The sequence shown here is derived from an EMBL/GenBank/DDBJ whole genome shotgun (WGS) entry which is preliminary data.</text>
</comment>
<accession>A0A164HI59</accession>
<name>A0A164HI59_9NOCA</name>
<reference evidence="2 3" key="1">
    <citation type="submission" date="2016-04" db="EMBL/GenBank/DDBJ databases">
        <authorList>
            <person name="Evans L.H."/>
            <person name="Alamgir A."/>
            <person name="Owens N."/>
            <person name="Weber N.D."/>
            <person name="Virtaneva K."/>
            <person name="Barbian K."/>
            <person name="Babar A."/>
            <person name="Rosenke K."/>
        </authorList>
    </citation>
    <scope>NUCLEOTIDE SEQUENCE [LARGE SCALE GENOMIC DNA]</scope>
    <source>
        <strain evidence="2 3">IFM 0406</strain>
    </source>
</reference>
<dbReference type="Proteomes" id="UP000076512">
    <property type="component" value="Unassembled WGS sequence"/>
</dbReference>
<organism evidence="2 3">
    <name type="scientific">Nocardia terpenica</name>
    <dbReference type="NCBI Taxonomy" id="455432"/>
    <lineage>
        <taxon>Bacteria</taxon>
        <taxon>Bacillati</taxon>
        <taxon>Actinomycetota</taxon>
        <taxon>Actinomycetes</taxon>
        <taxon>Mycobacteriales</taxon>
        <taxon>Nocardiaceae</taxon>
        <taxon>Nocardia</taxon>
    </lineage>
</organism>
<keyword evidence="3" id="KW-1185">Reference proteome</keyword>
<gene>
    <name evidence="2" type="ORF">AWN90_11755</name>
</gene>
<dbReference type="AlphaFoldDB" id="A0A164HI59"/>
<dbReference type="EMBL" id="LWGR01000021">
    <property type="protein sequence ID" value="KZM68535.1"/>
    <property type="molecule type" value="Genomic_DNA"/>
</dbReference>
<protein>
    <submittedName>
        <fullName evidence="2">Uncharacterized protein</fullName>
    </submittedName>
</protein>
<evidence type="ECO:0000313" key="2">
    <source>
        <dbReference type="EMBL" id="KZM68535.1"/>
    </source>
</evidence>
<proteinExistence type="predicted"/>
<evidence type="ECO:0000313" key="3">
    <source>
        <dbReference type="Proteomes" id="UP000076512"/>
    </source>
</evidence>